<dbReference type="GO" id="GO:0005524">
    <property type="term" value="F:ATP binding"/>
    <property type="evidence" value="ECO:0007669"/>
    <property type="project" value="UniProtKB-KW"/>
</dbReference>
<gene>
    <name evidence="4" type="ORF">D6C00_07690</name>
</gene>
<feature type="domain" description="Sigma-54 factor interaction" evidence="3">
    <location>
        <begin position="17"/>
        <end position="90"/>
    </location>
</feature>
<evidence type="ECO:0000313" key="4">
    <source>
        <dbReference type="EMBL" id="RRQ21840.1"/>
    </source>
</evidence>
<evidence type="ECO:0000259" key="3">
    <source>
        <dbReference type="PROSITE" id="PS50045"/>
    </source>
</evidence>
<reference evidence="4 5" key="1">
    <citation type="journal article" date="2010" name="Int. J. Syst. Evol. Microbiol.">
        <title>Thiohalobacter thiocyanaticus gen. nov., sp. nov., a moderately halophilic, sulfur-oxidizing gammaproteobacterium from hypersaline lakes, that utilizes thiocyanate.</title>
        <authorList>
            <person name="Sorokin D.Y."/>
            <person name="Kovaleva O.L."/>
            <person name="Tourova T.P."/>
            <person name="Muyzer G."/>
        </authorList>
    </citation>
    <scope>NUCLEOTIDE SEQUENCE [LARGE SCALE GENOMIC DNA]</scope>
    <source>
        <strain evidence="4 5">Hrh1</strain>
    </source>
</reference>
<keyword evidence="1" id="KW-0547">Nucleotide-binding</keyword>
<evidence type="ECO:0000313" key="5">
    <source>
        <dbReference type="Proteomes" id="UP000287798"/>
    </source>
</evidence>
<dbReference type="SUPFAM" id="SSF52540">
    <property type="entry name" value="P-loop containing nucleoside triphosphate hydrolases"/>
    <property type="match status" value="1"/>
</dbReference>
<dbReference type="Gene3D" id="3.40.50.300">
    <property type="entry name" value="P-loop containing nucleotide triphosphate hydrolases"/>
    <property type="match status" value="1"/>
</dbReference>
<name>A0A426QJC5_9GAMM</name>
<organism evidence="4 5">
    <name type="scientific">Thiohalobacter thiocyanaticus</name>
    <dbReference type="NCBI Taxonomy" id="585455"/>
    <lineage>
        <taxon>Bacteria</taxon>
        <taxon>Pseudomonadati</taxon>
        <taxon>Pseudomonadota</taxon>
        <taxon>Gammaproteobacteria</taxon>
        <taxon>Thiohalobacterales</taxon>
        <taxon>Thiohalobacteraceae</taxon>
        <taxon>Thiohalobacter</taxon>
    </lineage>
</organism>
<accession>A0A426QJC5</accession>
<keyword evidence="5" id="KW-1185">Reference proteome</keyword>
<protein>
    <recommendedName>
        <fullName evidence="3">Sigma-54 factor interaction domain-containing protein</fullName>
    </recommendedName>
</protein>
<dbReference type="GO" id="GO:0006355">
    <property type="term" value="P:regulation of DNA-templated transcription"/>
    <property type="evidence" value="ECO:0007669"/>
    <property type="project" value="InterPro"/>
</dbReference>
<keyword evidence="2" id="KW-0067">ATP-binding</keyword>
<dbReference type="Pfam" id="PF00158">
    <property type="entry name" value="Sigma54_activat"/>
    <property type="match status" value="1"/>
</dbReference>
<dbReference type="PROSITE" id="PS50045">
    <property type="entry name" value="SIGMA54_INTERACT_4"/>
    <property type="match status" value="1"/>
</dbReference>
<proteinExistence type="predicted"/>
<dbReference type="AlphaFoldDB" id="A0A426QJC5"/>
<dbReference type="PANTHER" id="PTHR32071">
    <property type="entry name" value="TRANSCRIPTIONAL REGULATORY PROTEIN"/>
    <property type="match status" value="1"/>
</dbReference>
<dbReference type="EMBL" id="QZMU01000001">
    <property type="protein sequence ID" value="RRQ21840.1"/>
    <property type="molecule type" value="Genomic_DNA"/>
</dbReference>
<evidence type="ECO:0000256" key="2">
    <source>
        <dbReference type="ARBA" id="ARBA00022840"/>
    </source>
</evidence>
<dbReference type="InterPro" id="IPR027417">
    <property type="entry name" value="P-loop_NTPase"/>
</dbReference>
<dbReference type="RefSeq" id="WP_125181179.1">
    <property type="nucleotide sequence ID" value="NZ_QZMU01000001.1"/>
</dbReference>
<comment type="caution">
    <text evidence="4">The sequence shown here is derived from an EMBL/GenBank/DDBJ whole genome shotgun (WGS) entry which is preliminary data.</text>
</comment>
<dbReference type="Proteomes" id="UP000287798">
    <property type="component" value="Unassembled WGS sequence"/>
</dbReference>
<sequence length="90" mass="10193">MDEQTQLGSERAVDPHVTRVGGTEPVRLDVRIVAATRHDLDQAVATGRFREDLYYHLNVVPIQIPRLAEHCEDVPELLNYYGHRSSSSQP</sequence>
<evidence type="ECO:0000256" key="1">
    <source>
        <dbReference type="ARBA" id="ARBA00022741"/>
    </source>
</evidence>
<dbReference type="InterPro" id="IPR002078">
    <property type="entry name" value="Sigma_54_int"/>
</dbReference>